<evidence type="ECO:0000256" key="2">
    <source>
        <dbReference type="ARBA" id="ARBA00022723"/>
    </source>
</evidence>
<dbReference type="InParanoid" id="A0A6J0U6L3"/>
<name>A0A6J0U6L3_9SAUR</name>
<dbReference type="GO" id="GO:0008270">
    <property type="term" value="F:zinc ion binding"/>
    <property type="evidence" value="ECO:0007669"/>
    <property type="project" value="UniProtKB-UniRule"/>
</dbReference>
<dbReference type="AlphaFoldDB" id="A0A6J0U6L3"/>
<comment type="similarity">
    <text evidence="1 4">Belongs to the alpha-carbonic anhydrase family.</text>
</comment>
<dbReference type="Pfam" id="PF00194">
    <property type="entry name" value="Carb_anhydrase"/>
    <property type="match status" value="1"/>
</dbReference>
<dbReference type="EC" id="4.2.1.1" evidence="4"/>
<feature type="region of interest" description="Disordered" evidence="5">
    <location>
        <begin position="29"/>
        <end position="52"/>
    </location>
</feature>
<dbReference type="InterPro" id="IPR018338">
    <property type="entry name" value="Carbonic_anhydrase_a-class_CS"/>
</dbReference>
<dbReference type="InterPro" id="IPR001148">
    <property type="entry name" value="CA_dom"/>
</dbReference>
<evidence type="ECO:0000313" key="9">
    <source>
        <dbReference type="RefSeq" id="XP_020656391.2"/>
    </source>
</evidence>
<evidence type="ECO:0000256" key="5">
    <source>
        <dbReference type="SAM" id="MobiDB-lite"/>
    </source>
</evidence>
<dbReference type="GeneID" id="110082835"/>
<keyword evidence="2 4" id="KW-0479">Metal-binding</keyword>
<dbReference type="Gene3D" id="3.10.200.10">
    <property type="entry name" value="Alpha carbonic anhydrase"/>
    <property type="match status" value="1"/>
</dbReference>
<evidence type="ECO:0000259" key="7">
    <source>
        <dbReference type="PROSITE" id="PS51144"/>
    </source>
</evidence>
<dbReference type="RefSeq" id="XP_020656391.2">
    <property type="nucleotide sequence ID" value="XM_020800732.2"/>
</dbReference>
<organism evidence="8 9">
    <name type="scientific">Pogona vitticeps</name>
    <name type="common">central bearded dragon</name>
    <dbReference type="NCBI Taxonomy" id="103695"/>
    <lineage>
        <taxon>Eukaryota</taxon>
        <taxon>Metazoa</taxon>
        <taxon>Chordata</taxon>
        <taxon>Craniata</taxon>
        <taxon>Vertebrata</taxon>
        <taxon>Euteleostomi</taxon>
        <taxon>Lepidosauria</taxon>
        <taxon>Squamata</taxon>
        <taxon>Bifurcata</taxon>
        <taxon>Unidentata</taxon>
        <taxon>Episquamata</taxon>
        <taxon>Toxicofera</taxon>
        <taxon>Iguania</taxon>
        <taxon>Acrodonta</taxon>
        <taxon>Agamidae</taxon>
        <taxon>Amphibolurinae</taxon>
        <taxon>Pogona</taxon>
    </lineage>
</organism>
<comment type="function">
    <text evidence="4">Reversible hydration of carbon dioxide.</text>
</comment>
<keyword evidence="4" id="KW-0732">Signal</keyword>
<comment type="catalytic activity">
    <reaction evidence="4">
        <text>hydrogencarbonate + H(+) = CO2 + H2O</text>
        <dbReference type="Rhea" id="RHEA:10748"/>
        <dbReference type="ChEBI" id="CHEBI:15377"/>
        <dbReference type="ChEBI" id="CHEBI:15378"/>
        <dbReference type="ChEBI" id="CHEBI:16526"/>
        <dbReference type="ChEBI" id="CHEBI:17544"/>
        <dbReference type="EC" id="4.2.1.1"/>
    </reaction>
</comment>
<evidence type="ECO:0000256" key="1">
    <source>
        <dbReference type="ARBA" id="ARBA00010718"/>
    </source>
</evidence>
<comment type="cofactor">
    <cofactor evidence="4">
        <name>Zn(2+)</name>
        <dbReference type="ChEBI" id="CHEBI:29105"/>
    </cofactor>
</comment>
<keyword evidence="6" id="KW-0472">Membrane</keyword>
<protein>
    <recommendedName>
        <fullName evidence="4">Carbonic anhydrase</fullName>
        <ecNumber evidence="4">4.2.1.1</ecNumber>
    </recommendedName>
</protein>
<evidence type="ECO:0000256" key="4">
    <source>
        <dbReference type="RuleBase" id="RU367011"/>
    </source>
</evidence>
<dbReference type="CTD" id="768"/>
<keyword evidence="4" id="KW-0456">Lyase</keyword>
<evidence type="ECO:0000256" key="3">
    <source>
        <dbReference type="ARBA" id="ARBA00022833"/>
    </source>
</evidence>
<feature type="domain" description="Alpha-carbonic anhydrase" evidence="7">
    <location>
        <begin position="50"/>
        <end position="303"/>
    </location>
</feature>
<feature type="region of interest" description="Disordered" evidence="5">
    <location>
        <begin position="306"/>
        <end position="383"/>
    </location>
</feature>
<evidence type="ECO:0000313" key="8">
    <source>
        <dbReference type="Proteomes" id="UP001652642"/>
    </source>
</evidence>
<proteinExistence type="inferred from homology"/>
<dbReference type="PANTHER" id="PTHR18952">
    <property type="entry name" value="CARBONIC ANHYDRASE"/>
    <property type="match status" value="1"/>
</dbReference>
<dbReference type="KEGG" id="pvt:110082835"/>
<sequence length="444" mass="47641">MEAEMHVGEKLVAVTLLWLLVAVPERALAHSGEEDPPRSHADPPGHKAGGHWSYAGKAQWPSTFPSCGGHLQSPIDIDTGATIFSPQLGALLLSGYDLPPGERLCLQNNGHTIVLKLPENMTLTGGGYLQPYRAVQLHLHWGSAHGVPGSEHTVDGHRFAGEIHVVHYNSQFSSFHDAVREPGGLAVLAAFLQVGEEENEAYQHILESLKEVQEEGEKTFIAGFDVAKLLPHDLSRYFHYNGSLTTPPCYQTVNWTIFNQTIQLSQDQISMLEDTLRGDNDEPLEGNFRPQQSLQGRTVLASFLVPHSPEGAHPPGEEDPPRTLVPRGPPEGEDGPVAPTEDVGLYSTPVSGPKGGSGSASEDRPAVGGGSRSVGAGPAETQVGSSVHTGDVLAVLFGVLFAITGLAFLVYVRKHRRQNCRLDASAAKANIIYTPATTTEEQAV</sequence>
<keyword evidence="6" id="KW-1133">Transmembrane helix</keyword>
<dbReference type="InterPro" id="IPR023561">
    <property type="entry name" value="Carbonic_anhydrase_a-class"/>
</dbReference>
<dbReference type="SUPFAM" id="SSF51069">
    <property type="entry name" value="Carbonic anhydrase"/>
    <property type="match status" value="1"/>
</dbReference>
<dbReference type="GO" id="GO:0005886">
    <property type="term" value="C:plasma membrane"/>
    <property type="evidence" value="ECO:0007669"/>
    <property type="project" value="TreeGrafter"/>
</dbReference>
<dbReference type="InterPro" id="IPR036398">
    <property type="entry name" value="CA_dom_sf"/>
</dbReference>
<feature type="transmembrane region" description="Helical" evidence="6">
    <location>
        <begin position="392"/>
        <end position="412"/>
    </location>
</feature>
<dbReference type="Proteomes" id="UP001652642">
    <property type="component" value="Chromosome 2"/>
</dbReference>
<keyword evidence="8" id="KW-1185">Reference proteome</keyword>
<dbReference type="OrthoDB" id="429145at2759"/>
<gene>
    <name evidence="9" type="primary">CA9</name>
</gene>
<evidence type="ECO:0000256" key="6">
    <source>
        <dbReference type="SAM" id="Phobius"/>
    </source>
</evidence>
<keyword evidence="3 4" id="KW-0862">Zinc</keyword>
<feature type="compositionally biased region" description="Basic and acidic residues" evidence="5">
    <location>
        <begin position="29"/>
        <end position="45"/>
    </location>
</feature>
<dbReference type="PROSITE" id="PS51144">
    <property type="entry name" value="ALPHA_CA_2"/>
    <property type="match status" value="1"/>
</dbReference>
<feature type="signal peptide" evidence="4">
    <location>
        <begin position="1"/>
        <end position="29"/>
    </location>
</feature>
<dbReference type="PROSITE" id="PS00162">
    <property type="entry name" value="ALPHA_CA_1"/>
    <property type="match status" value="1"/>
</dbReference>
<reference evidence="9" key="2">
    <citation type="submission" date="2025-08" db="UniProtKB">
        <authorList>
            <consortium name="RefSeq"/>
        </authorList>
    </citation>
    <scope>IDENTIFICATION</scope>
</reference>
<dbReference type="PANTHER" id="PTHR18952:SF18">
    <property type="entry name" value="CARBONIC ANHYDRASE 9"/>
    <property type="match status" value="1"/>
</dbReference>
<accession>A0A6J0U6L3</accession>
<reference evidence="8" key="1">
    <citation type="submission" date="2025-05" db="UniProtKB">
        <authorList>
            <consortium name="RefSeq"/>
        </authorList>
    </citation>
    <scope>NUCLEOTIDE SEQUENCE [LARGE SCALE GENOMIC DNA]</scope>
</reference>
<dbReference type="SMART" id="SM01057">
    <property type="entry name" value="Carb_anhydrase"/>
    <property type="match status" value="1"/>
</dbReference>
<feature type="chain" id="PRO_5044965843" description="Carbonic anhydrase" evidence="4">
    <location>
        <begin position="30"/>
        <end position="444"/>
    </location>
</feature>
<keyword evidence="6" id="KW-0812">Transmembrane</keyword>
<dbReference type="GO" id="GO:0004089">
    <property type="term" value="F:carbonate dehydratase activity"/>
    <property type="evidence" value="ECO:0007669"/>
    <property type="project" value="UniProtKB-UniRule"/>
</dbReference>